<reference evidence="1" key="2">
    <citation type="submission" date="2022-06" db="UniProtKB">
        <authorList>
            <consortium name="EnsemblMetazoa"/>
        </authorList>
    </citation>
    <scope>IDENTIFICATION</scope>
    <source>
        <strain evidence="1">DF5081</strain>
    </source>
</reference>
<reference evidence="2" key="1">
    <citation type="submission" date="2010-08" db="EMBL/GenBank/DDBJ databases">
        <authorList>
            <consortium name="Caenorhabditis japonica Sequencing Consortium"/>
            <person name="Wilson R.K."/>
        </authorList>
    </citation>
    <scope>NUCLEOTIDE SEQUENCE [LARGE SCALE GENOMIC DNA]</scope>
    <source>
        <strain evidence="2">DF5081</strain>
    </source>
</reference>
<keyword evidence="2" id="KW-1185">Reference proteome</keyword>
<sequence>MKIIGIHNESGLAYLSRRHSDLCYDDTIGFLLDDNVINYEISCLWTGASQFGQCQAVPPQYTNSTYHFISAGEWSRKLEKVRTAIGCGSNYMVSRNFRTNQTIIRGLASELYICNDRCVQGGIGYFPSIVMILALAVSFFQNCVDVPQ</sequence>
<organism evidence="1 2">
    <name type="scientific">Caenorhabditis japonica</name>
    <dbReference type="NCBI Taxonomy" id="281687"/>
    <lineage>
        <taxon>Eukaryota</taxon>
        <taxon>Metazoa</taxon>
        <taxon>Ecdysozoa</taxon>
        <taxon>Nematoda</taxon>
        <taxon>Chromadorea</taxon>
        <taxon>Rhabditida</taxon>
        <taxon>Rhabditina</taxon>
        <taxon>Rhabditomorpha</taxon>
        <taxon>Rhabditoidea</taxon>
        <taxon>Rhabditidae</taxon>
        <taxon>Peloderinae</taxon>
        <taxon>Caenorhabditis</taxon>
    </lineage>
</organism>
<dbReference type="EnsemblMetazoa" id="CJA02522.1">
    <property type="protein sequence ID" value="CJA02522.1"/>
    <property type="gene ID" value="WBGene00121726"/>
</dbReference>
<evidence type="ECO:0000313" key="1">
    <source>
        <dbReference type="EnsemblMetazoa" id="CJA02522.1"/>
    </source>
</evidence>
<accession>A0A8R1HN87</accession>
<dbReference type="AlphaFoldDB" id="A0A8R1HN87"/>
<dbReference type="Proteomes" id="UP000005237">
    <property type="component" value="Unassembled WGS sequence"/>
</dbReference>
<protein>
    <submittedName>
        <fullName evidence="1">Uncharacterized protein</fullName>
    </submittedName>
</protein>
<proteinExistence type="predicted"/>
<evidence type="ECO:0000313" key="2">
    <source>
        <dbReference type="Proteomes" id="UP000005237"/>
    </source>
</evidence>
<name>A0A8R1HN87_CAEJA</name>